<dbReference type="EMBL" id="BOSE01000003">
    <property type="protein sequence ID" value="GIP16644.1"/>
    <property type="molecule type" value="Genomic_DNA"/>
</dbReference>
<name>A0A920CZ41_9BACL</name>
<gene>
    <name evidence="1" type="ORF">J40TS1_22860</name>
</gene>
<proteinExistence type="predicted"/>
<comment type="caution">
    <text evidence="1">The sequence shown here is derived from an EMBL/GenBank/DDBJ whole genome shotgun (WGS) entry which is preliminary data.</text>
</comment>
<evidence type="ECO:0000313" key="2">
    <source>
        <dbReference type="Proteomes" id="UP000683139"/>
    </source>
</evidence>
<organism evidence="1 2">
    <name type="scientific">Paenibacillus montaniterrae</name>
    <dbReference type="NCBI Taxonomy" id="429341"/>
    <lineage>
        <taxon>Bacteria</taxon>
        <taxon>Bacillati</taxon>
        <taxon>Bacillota</taxon>
        <taxon>Bacilli</taxon>
        <taxon>Bacillales</taxon>
        <taxon>Paenibacillaceae</taxon>
        <taxon>Paenibacillus</taxon>
    </lineage>
</organism>
<reference evidence="1" key="1">
    <citation type="submission" date="2021-03" db="EMBL/GenBank/DDBJ databases">
        <title>Antimicrobial resistance genes in bacteria isolated from Japanese honey, and their potential for conferring macrolide and lincosamide resistance in the American foulbrood pathogen Paenibacillus larvae.</title>
        <authorList>
            <person name="Okamoto M."/>
            <person name="Kumagai M."/>
            <person name="Kanamori H."/>
            <person name="Takamatsu D."/>
        </authorList>
    </citation>
    <scope>NUCLEOTIDE SEQUENCE</scope>
    <source>
        <strain evidence="1">J40TS1</strain>
    </source>
</reference>
<keyword evidence="2" id="KW-1185">Reference proteome</keyword>
<accession>A0A920CZ41</accession>
<dbReference type="AlphaFoldDB" id="A0A920CZ41"/>
<protein>
    <submittedName>
        <fullName evidence="1">Uncharacterized protein</fullName>
    </submittedName>
</protein>
<sequence>MREWLKRKQNYENQRKILGARNSFSKTDCDATIMRVKDDYMKNGSLSI</sequence>
<dbReference type="Proteomes" id="UP000683139">
    <property type="component" value="Unassembled WGS sequence"/>
</dbReference>
<evidence type="ECO:0000313" key="1">
    <source>
        <dbReference type="EMBL" id="GIP16644.1"/>
    </source>
</evidence>